<dbReference type="GO" id="GO:0002161">
    <property type="term" value="F:aminoacyl-tRNA deacylase activity"/>
    <property type="evidence" value="ECO:0007669"/>
    <property type="project" value="InterPro"/>
</dbReference>
<organism evidence="2 3">
    <name type="scientific">Advenella incenata</name>
    <dbReference type="NCBI Taxonomy" id="267800"/>
    <lineage>
        <taxon>Bacteria</taxon>
        <taxon>Pseudomonadati</taxon>
        <taxon>Pseudomonadota</taxon>
        <taxon>Betaproteobacteria</taxon>
        <taxon>Burkholderiales</taxon>
        <taxon>Alcaligenaceae</taxon>
    </lineage>
</organism>
<name>A0A4Q7VQ81_9BURK</name>
<evidence type="ECO:0000313" key="3">
    <source>
        <dbReference type="Proteomes" id="UP000293398"/>
    </source>
</evidence>
<comment type="caution">
    <text evidence="2">The sequence shown here is derived from an EMBL/GenBank/DDBJ whole genome shotgun (WGS) entry which is preliminary data.</text>
</comment>
<dbReference type="CDD" id="cd04333">
    <property type="entry name" value="ProX_deacylase"/>
    <property type="match status" value="1"/>
</dbReference>
<evidence type="ECO:0000259" key="1">
    <source>
        <dbReference type="Pfam" id="PF04073"/>
    </source>
</evidence>
<dbReference type="AlphaFoldDB" id="A0A4Q7VQ81"/>
<dbReference type="PANTHER" id="PTHR30411">
    <property type="entry name" value="CYTOPLASMIC PROTEIN"/>
    <property type="match status" value="1"/>
</dbReference>
<sequence length="157" mass="16648">MSLHSVQQFFAQYAADITIIHSSSSTATVHLAAAVHGVEPGQIAKTLSLRVGDKALLVVTRGDVRLDNKKLRHVFGGKAKMLDAESVLALTGHPVGGVCPFGLATELPVYCDISLRDFEVVMPAAGSANSTVRIAPERLASLVKASWVDVSQVSQQE</sequence>
<evidence type="ECO:0000313" key="2">
    <source>
        <dbReference type="EMBL" id="RZT98328.1"/>
    </source>
</evidence>
<dbReference type="InterPro" id="IPR036754">
    <property type="entry name" value="YbaK/aa-tRNA-synt-asso_dom_sf"/>
</dbReference>
<dbReference type="InterPro" id="IPR007214">
    <property type="entry name" value="YbaK/aa-tRNA-synth-assoc-dom"/>
</dbReference>
<dbReference type="EMBL" id="SHKO01000001">
    <property type="protein sequence ID" value="RZT98328.1"/>
    <property type="molecule type" value="Genomic_DNA"/>
</dbReference>
<gene>
    <name evidence="2" type="ORF">EV681_0104</name>
</gene>
<dbReference type="SUPFAM" id="SSF55826">
    <property type="entry name" value="YbaK/ProRS associated domain"/>
    <property type="match status" value="1"/>
</dbReference>
<dbReference type="RefSeq" id="WP_128393415.1">
    <property type="nucleotide sequence ID" value="NZ_SHKO01000001.1"/>
</dbReference>
<keyword evidence="3" id="KW-1185">Reference proteome</keyword>
<reference evidence="2 3" key="1">
    <citation type="submission" date="2019-02" db="EMBL/GenBank/DDBJ databases">
        <title>Genomic Encyclopedia of Type Strains, Phase IV (KMG-IV): sequencing the most valuable type-strain genomes for metagenomic binning, comparative biology and taxonomic classification.</title>
        <authorList>
            <person name="Goeker M."/>
        </authorList>
    </citation>
    <scope>NUCLEOTIDE SEQUENCE [LARGE SCALE GENOMIC DNA]</scope>
    <source>
        <strain evidence="2 3">DSM 23814</strain>
    </source>
</reference>
<dbReference type="Proteomes" id="UP000293398">
    <property type="component" value="Unassembled WGS sequence"/>
</dbReference>
<accession>A0A4Q7VQ81</accession>
<protein>
    <submittedName>
        <fullName evidence="2">Prolyl-tRNA editing enzyme YbaK/EbsC (Cys-tRNA(Pro) deacylase)</fullName>
    </submittedName>
</protein>
<dbReference type="Pfam" id="PF04073">
    <property type="entry name" value="tRNA_edit"/>
    <property type="match status" value="1"/>
</dbReference>
<dbReference type="OrthoDB" id="8536235at2"/>
<feature type="domain" description="YbaK/aminoacyl-tRNA synthetase-associated" evidence="1">
    <location>
        <begin position="25"/>
        <end position="140"/>
    </location>
</feature>
<dbReference type="PANTHER" id="PTHR30411:SF1">
    <property type="entry name" value="CYTOPLASMIC PROTEIN"/>
    <property type="match status" value="1"/>
</dbReference>
<dbReference type="Gene3D" id="3.90.960.10">
    <property type="entry name" value="YbaK/aminoacyl-tRNA synthetase-associated domain"/>
    <property type="match status" value="1"/>
</dbReference>
<proteinExistence type="predicted"/>